<dbReference type="InterPro" id="IPR015943">
    <property type="entry name" value="WD40/YVTN_repeat-like_dom_sf"/>
</dbReference>
<evidence type="ECO:0000313" key="7">
    <source>
        <dbReference type="EMBL" id="CAG9118211.1"/>
    </source>
</evidence>
<reference evidence="10" key="1">
    <citation type="submission" date="2016-11" db="UniProtKB">
        <authorList>
            <consortium name="WormBaseParasite"/>
        </authorList>
    </citation>
    <scope>IDENTIFICATION</scope>
</reference>
<dbReference type="Proteomes" id="UP000582659">
    <property type="component" value="Unassembled WGS sequence"/>
</dbReference>
<dbReference type="PROSITE" id="PS50294">
    <property type="entry name" value="WD_REPEATS_REGION"/>
    <property type="match status" value="1"/>
</dbReference>
<dbReference type="SMR" id="A0A1I7RM52"/>
<proteinExistence type="predicted"/>
<reference evidence="7" key="2">
    <citation type="submission" date="2020-08" db="EMBL/GenBank/DDBJ databases">
        <authorList>
            <person name="Kikuchi T."/>
        </authorList>
    </citation>
    <scope>NUCLEOTIDE SEQUENCE</scope>
    <source>
        <strain evidence="6">Ka4C1</strain>
    </source>
</reference>
<sequence length="398" mass="43882">MDFVEEEPIEQDADNEELPENMEEVPDESWVTLNGHSKDVFALAVSTDGKRLLSGGEDDLAVFWNLEEIGQNDNLPHIKINEHSDSVVSVAFNGTNTLFSTADMSGKIQIFDAQTGEKMYDVDYCDDLEWTLWHPQADILLAGTSSGQIYVFLLSKKQVEKVKTIITETNAPCSAARLLPGAQNLLAIYGDGSVRLWALKDSSYSTLSLKGAATAVDVHPELPLAAVGTEHGVTHLINTTNMKSVSRFGVVENAEEENSVETIKFAPGYPWLAIGTNNGMLVVYDYETGQARHECAHDDMTVVKCAWWRPDADKIRILSACIDGAIRCWDGKSGEPLLFKCGAAAELFDFTIATVNNIPLIFTACAGGLIRVFKYEESQIQVEEDHVEENDVQQLEEL</sequence>
<dbReference type="PROSITE" id="PS00678">
    <property type="entry name" value="WD_REPEATS_1"/>
    <property type="match status" value="1"/>
</dbReference>
<dbReference type="Proteomes" id="UP000659654">
    <property type="component" value="Unassembled WGS sequence"/>
</dbReference>
<organism evidence="8 10">
    <name type="scientific">Bursaphelenchus xylophilus</name>
    <name type="common">Pinewood nematode worm</name>
    <name type="synonym">Aphelenchoides xylophilus</name>
    <dbReference type="NCBI Taxonomy" id="6326"/>
    <lineage>
        <taxon>Eukaryota</taxon>
        <taxon>Metazoa</taxon>
        <taxon>Ecdysozoa</taxon>
        <taxon>Nematoda</taxon>
        <taxon>Chromadorea</taxon>
        <taxon>Rhabditida</taxon>
        <taxon>Tylenchina</taxon>
        <taxon>Tylenchomorpha</taxon>
        <taxon>Aphelenchoidea</taxon>
        <taxon>Aphelenchoididae</taxon>
        <taxon>Bursaphelenchus</taxon>
    </lineage>
</organism>
<dbReference type="Pfam" id="PF12894">
    <property type="entry name" value="ANAPC4_WD40"/>
    <property type="match status" value="1"/>
</dbReference>
<dbReference type="InterPro" id="IPR019775">
    <property type="entry name" value="WD40_repeat_CS"/>
</dbReference>
<dbReference type="Pfam" id="PF00400">
    <property type="entry name" value="WD40"/>
    <property type="match status" value="2"/>
</dbReference>
<dbReference type="eggNOG" id="KOG0296">
    <property type="taxonomic scope" value="Eukaryota"/>
</dbReference>
<name>A0A1I7RM52_BURXY</name>
<keyword evidence="2" id="KW-0677">Repeat</keyword>
<dbReference type="EMBL" id="CAJFCV020000004">
    <property type="protein sequence ID" value="CAG9118211.1"/>
    <property type="molecule type" value="Genomic_DNA"/>
</dbReference>
<feature type="repeat" description="WD" evidence="3">
    <location>
        <begin position="80"/>
        <end position="121"/>
    </location>
</feature>
<dbReference type="SMART" id="SM00320">
    <property type="entry name" value="WD40"/>
    <property type="match status" value="6"/>
</dbReference>
<dbReference type="InterPro" id="IPR001680">
    <property type="entry name" value="WD40_rpt"/>
</dbReference>
<dbReference type="Proteomes" id="UP000095284">
    <property type="component" value="Unplaced"/>
</dbReference>
<dbReference type="InterPro" id="IPR051179">
    <property type="entry name" value="WD_repeat_multifunction"/>
</dbReference>
<evidence type="ECO:0000313" key="8">
    <source>
        <dbReference type="Proteomes" id="UP000095284"/>
    </source>
</evidence>
<dbReference type="InterPro" id="IPR036322">
    <property type="entry name" value="WD40_repeat_dom_sf"/>
</dbReference>
<dbReference type="PROSITE" id="PS50082">
    <property type="entry name" value="WD_REPEATS_2"/>
    <property type="match status" value="2"/>
</dbReference>
<dbReference type="PANTHER" id="PTHR19857">
    <property type="entry name" value="MITOCHONDRIAL DIVISION PROTEIN 1-RELATED"/>
    <property type="match status" value="1"/>
</dbReference>
<evidence type="ECO:0000256" key="3">
    <source>
        <dbReference type="PROSITE-ProRule" id="PRU00221"/>
    </source>
</evidence>
<evidence type="ECO:0000256" key="2">
    <source>
        <dbReference type="ARBA" id="ARBA00022737"/>
    </source>
</evidence>
<feature type="region of interest" description="Disordered" evidence="4">
    <location>
        <begin position="1"/>
        <end position="23"/>
    </location>
</feature>
<accession>A0A1I7RM52</accession>
<feature type="repeat" description="WD" evidence="3">
    <location>
        <begin position="33"/>
        <end position="67"/>
    </location>
</feature>
<dbReference type="AlphaFoldDB" id="A0A1I7RM52"/>
<dbReference type="SUPFAM" id="SSF50978">
    <property type="entry name" value="WD40 repeat-like"/>
    <property type="match status" value="1"/>
</dbReference>
<evidence type="ECO:0000259" key="5">
    <source>
        <dbReference type="Pfam" id="PF12894"/>
    </source>
</evidence>
<dbReference type="OrthoDB" id="586585at2759"/>
<feature type="domain" description="Anaphase-promoting complex subunit 4-like WD40" evidence="5">
    <location>
        <begin position="220"/>
        <end position="307"/>
    </location>
</feature>
<protein>
    <submittedName>
        <fullName evidence="6">(pine wood nematode) hypothetical protein</fullName>
    </submittedName>
    <submittedName>
        <fullName evidence="10">WD_REPEATS_REGION domain-containing protein</fullName>
    </submittedName>
</protein>
<evidence type="ECO:0000313" key="10">
    <source>
        <dbReference type="WBParaSite" id="BXY_0178700.1"/>
    </source>
</evidence>
<gene>
    <name evidence="6" type="ORF">BXYJ_LOCUS10126</name>
</gene>
<evidence type="ECO:0000313" key="6">
    <source>
        <dbReference type="EMBL" id="CAD5227791.1"/>
    </source>
</evidence>
<dbReference type="InterPro" id="IPR024977">
    <property type="entry name" value="Apc4-like_WD40_dom"/>
</dbReference>
<evidence type="ECO:0000256" key="4">
    <source>
        <dbReference type="SAM" id="MobiDB-lite"/>
    </source>
</evidence>
<keyword evidence="1 3" id="KW-0853">WD repeat</keyword>
<evidence type="ECO:0000313" key="9">
    <source>
        <dbReference type="Proteomes" id="UP000659654"/>
    </source>
</evidence>
<dbReference type="EMBL" id="CAJFDI010000004">
    <property type="protein sequence ID" value="CAD5227791.1"/>
    <property type="molecule type" value="Genomic_DNA"/>
</dbReference>
<dbReference type="WBParaSite" id="BXY_0178700.1">
    <property type="protein sequence ID" value="BXY_0178700.1"/>
    <property type="gene ID" value="BXY_0178700"/>
</dbReference>
<dbReference type="PANTHER" id="PTHR19857:SF8">
    <property type="entry name" value="ANGIO-ASSOCIATED MIGRATORY CELL PROTEIN"/>
    <property type="match status" value="1"/>
</dbReference>
<evidence type="ECO:0000256" key="1">
    <source>
        <dbReference type="ARBA" id="ARBA00022574"/>
    </source>
</evidence>
<dbReference type="Gene3D" id="2.130.10.10">
    <property type="entry name" value="YVTN repeat-like/Quinoprotein amine dehydrogenase"/>
    <property type="match status" value="1"/>
</dbReference>
<keyword evidence="9" id="KW-1185">Reference proteome</keyword>